<organism evidence="10 11">
    <name type="scientific">Brachionus calyciflorus</name>
    <dbReference type="NCBI Taxonomy" id="104777"/>
    <lineage>
        <taxon>Eukaryota</taxon>
        <taxon>Metazoa</taxon>
        <taxon>Spiralia</taxon>
        <taxon>Gnathifera</taxon>
        <taxon>Rotifera</taxon>
        <taxon>Eurotatoria</taxon>
        <taxon>Monogononta</taxon>
        <taxon>Pseudotrocha</taxon>
        <taxon>Ploima</taxon>
        <taxon>Brachionidae</taxon>
        <taxon>Brachionus</taxon>
    </lineage>
</organism>
<keyword evidence="6" id="KW-0812">Transmembrane</keyword>
<feature type="coiled-coil region" evidence="4">
    <location>
        <begin position="1190"/>
        <end position="1266"/>
    </location>
</feature>
<feature type="transmembrane region" description="Helical" evidence="6">
    <location>
        <begin position="1049"/>
        <end position="1069"/>
    </location>
</feature>
<feature type="coiled-coil region" evidence="4">
    <location>
        <begin position="3865"/>
        <end position="3892"/>
    </location>
</feature>
<keyword evidence="2" id="KW-0653">Protein transport</keyword>
<feature type="region of interest" description="Disordered" evidence="5">
    <location>
        <begin position="846"/>
        <end position="865"/>
    </location>
</feature>
<feature type="domain" description="SecA family profile" evidence="9">
    <location>
        <begin position="3225"/>
        <end position="3896"/>
    </location>
</feature>
<evidence type="ECO:0000259" key="7">
    <source>
        <dbReference type="PROSITE" id="PS51192"/>
    </source>
</evidence>
<feature type="coiled-coil region" evidence="4">
    <location>
        <begin position="1334"/>
        <end position="1406"/>
    </location>
</feature>
<feature type="compositionally biased region" description="Basic and acidic residues" evidence="5">
    <location>
        <begin position="1147"/>
        <end position="1184"/>
    </location>
</feature>
<feature type="transmembrane region" description="Helical" evidence="6">
    <location>
        <begin position="1081"/>
        <end position="1104"/>
    </location>
</feature>
<feature type="coiled-coil region" evidence="4">
    <location>
        <begin position="371"/>
        <end position="419"/>
    </location>
</feature>
<proteinExistence type="predicted"/>
<dbReference type="Pfam" id="PF07517">
    <property type="entry name" value="SecA_DEAD"/>
    <property type="match status" value="1"/>
</dbReference>
<dbReference type="InterPro" id="IPR014018">
    <property type="entry name" value="SecA_motor_DEAD"/>
</dbReference>
<keyword evidence="6" id="KW-1133">Transmembrane helix</keyword>
<dbReference type="GO" id="GO:0006605">
    <property type="term" value="P:protein targeting"/>
    <property type="evidence" value="ECO:0007669"/>
    <property type="project" value="InterPro"/>
</dbReference>
<dbReference type="PROSITE" id="PS51192">
    <property type="entry name" value="HELICASE_ATP_BIND_1"/>
    <property type="match status" value="1"/>
</dbReference>
<keyword evidence="4" id="KW-0175">Coiled coil</keyword>
<feature type="coiled-coil region" evidence="4">
    <location>
        <begin position="3681"/>
        <end position="3738"/>
    </location>
</feature>
<evidence type="ECO:0000256" key="3">
    <source>
        <dbReference type="ARBA" id="ARBA00023010"/>
    </source>
</evidence>
<protein>
    <submittedName>
        <fullName evidence="10">Uncharacterized protein</fullName>
    </submittedName>
</protein>
<feature type="coiled-coil region" evidence="4">
    <location>
        <begin position="4"/>
        <end position="48"/>
    </location>
</feature>
<name>A0A813RTZ8_9BILA</name>
<evidence type="ECO:0000256" key="1">
    <source>
        <dbReference type="ARBA" id="ARBA00022490"/>
    </source>
</evidence>
<dbReference type="PANTHER" id="PTHR30612:SF0">
    <property type="entry name" value="CHLOROPLAST PROTEIN-TRANSPORTING ATPASE"/>
    <property type="match status" value="1"/>
</dbReference>
<dbReference type="PROSITE" id="PS51194">
    <property type="entry name" value="HELICASE_CTER"/>
    <property type="match status" value="1"/>
</dbReference>
<evidence type="ECO:0000259" key="9">
    <source>
        <dbReference type="PROSITE" id="PS51196"/>
    </source>
</evidence>
<dbReference type="InterPro" id="IPR001650">
    <property type="entry name" value="Helicase_C-like"/>
</dbReference>
<evidence type="ECO:0000256" key="2">
    <source>
        <dbReference type="ARBA" id="ARBA00022927"/>
    </source>
</evidence>
<comment type="caution">
    <text evidence="10">The sequence shown here is derived from an EMBL/GenBank/DDBJ whole genome shotgun (WGS) entry which is preliminary data.</text>
</comment>
<evidence type="ECO:0000256" key="6">
    <source>
        <dbReference type="SAM" id="Phobius"/>
    </source>
</evidence>
<evidence type="ECO:0000313" key="11">
    <source>
        <dbReference type="Proteomes" id="UP000663879"/>
    </source>
</evidence>
<dbReference type="InterPro" id="IPR011115">
    <property type="entry name" value="SecA_DEAD"/>
</dbReference>
<feature type="coiled-coil region" evidence="4">
    <location>
        <begin position="452"/>
        <end position="500"/>
    </location>
</feature>
<feature type="coiled-coil region" evidence="4">
    <location>
        <begin position="2280"/>
        <end position="2307"/>
    </location>
</feature>
<gene>
    <name evidence="10" type="ORF">OXX778_LOCUS5796</name>
</gene>
<dbReference type="Gene3D" id="3.90.1440.10">
    <property type="entry name" value="SecA, preprotein cross-linking domain"/>
    <property type="match status" value="1"/>
</dbReference>
<dbReference type="Gene3D" id="3.40.50.300">
    <property type="entry name" value="P-loop containing nucleotide triphosphate hydrolases"/>
    <property type="match status" value="2"/>
</dbReference>
<dbReference type="PROSITE" id="PS51196">
    <property type="entry name" value="SECA_MOTOR_DEAD"/>
    <property type="match status" value="1"/>
</dbReference>
<dbReference type="GO" id="GO:0006886">
    <property type="term" value="P:intracellular protein transport"/>
    <property type="evidence" value="ECO:0007669"/>
    <property type="project" value="InterPro"/>
</dbReference>
<accession>A0A813RTZ8</accession>
<dbReference type="EMBL" id="CAJNOC010000649">
    <property type="protein sequence ID" value="CAF0787513.1"/>
    <property type="molecule type" value="Genomic_DNA"/>
</dbReference>
<evidence type="ECO:0000313" key="10">
    <source>
        <dbReference type="EMBL" id="CAF0787513.1"/>
    </source>
</evidence>
<feature type="compositionally biased region" description="Gly residues" evidence="5">
    <location>
        <begin position="846"/>
        <end position="861"/>
    </location>
</feature>
<dbReference type="InterPro" id="IPR027417">
    <property type="entry name" value="P-loop_NTPase"/>
</dbReference>
<feature type="region of interest" description="Disordered" evidence="5">
    <location>
        <begin position="959"/>
        <end position="978"/>
    </location>
</feature>
<evidence type="ECO:0000256" key="5">
    <source>
        <dbReference type="SAM" id="MobiDB-lite"/>
    </source>
</evidence>
<reference evidence="10" key="1">
    <citation type="submission" date="2021-02" db="EMBL/GenBank/DDBJ databases">
        <authorList>
            <person name="Nowell W R."/>
        </authorList>
    </citation>
    <scope>NUCLEOTIDE SEQUENCE</scope>
    <source>
        <strain evidence="10">Ploen Becks lab</strain>
    </source>
</reference>
<feature type="domain" description="Helicase C-terminal" evidence="8">
    <location>
        <begin position="3727"/>
        <end position="3912"/>
    </location>
</feature>
<dbReference type="Proteomes" id="UP000663879">
    <property type="component" value="Unassembled WGS sequence"/>
</dbReference>
<keyword evidence="11" id="KW-1185">Reference proteome</keyword>
<dbReference type="GO" id="GO:0017038">
    <property type="term" value="P:protein import"/>
    <property type="evidence" value="ECO:0007669"/>
    <property type="project" value="InterPro"/>
</dbReference>
<dbReference type="SMART" id="SM00957">
    <property type="entry name" value="SecA_DEAD"/>
    <property type="match status" value="1"/>
</dbReference>
<feature type="region of interest" description="Disordered" evidence="5">
    <location>
        <begin position="1141"/>
        <end position="1185"/>
    </location>
</feature>
<keyword evidence="1" id="KW-0963">Cytoplasm</keyword>
<dbReference type="SUPFAM" id="SSF52540">
    <property type="entry name" value="P-loop containing nucleoside triphosphate hydrolases"/>
    <property type="match status" value="2"/>
</dbReference>
<feature type="coiled-coil region" evidence="4">
    <location>
        <begin position="2451"/>
        <end position="2479"/>
    </location>
</feature>
<dbReference type="InterPro" id="IPR000185">
    <property type="entry name" value="SecA"/>
</dbReference>
<dbReference type="PANTHER" id="PTHR30612">
    <property type="entry name" value="SECA INNER MEMBRANE COMPONENT OF SEC PROTEIN SECRETION SYSTEM"/>
    <property type="match status" value="1"/>
</dbReference>
<sequence length="5578" mass="643088">MNTNNDYEKAKIKLNEQKELLIRKKEEIANLNIKLGNIQQELESLNKMDRNECDLNNKIQIESIKMKLLSHERKANILKNLNIKNYNFTLFGSEFKYEKPLDNLIKTIFILADKKFLNFDLNFSSYEQKQCSNVDEKIIKVKKDLLLDEQTPIDQLLVQKICNYLRDNFFSDQNMAPCELLSDSLEISDLSQKYLLYEFENDFILLRQNNLNESLDSRLAQSVRNLLNEELLDELCILKFNDLLNQSFHEADINEVFKCLNLIKSEIGNENDGHESKFLDFIKIKEHAERAEDFLLSKELKKCAELYNDSTQDENLSSQIKFLEEAYLKRIDEVVTEECERRKKLSEFRISSECRSGSKLQREIFLKKKKIDENEKEMSLKEKELKAKEKSIERVKKNIEQLEQAYANQAQDIQFEIDKIEQTFRFKETEFVKQQTITASLKLKVDQTHNNLNDTQSMLVDLNKKRDEAIEKLNECRRHLETFREKKLNLEKKKSNLNMEKSEFVKKKQDLINVISDLNKWSEFLNNVYNELLNNRNLFSKRKSFAERLETAKSLIEKYEILVKETKIKNFALENFCQQNNYARRDELENCLRNVLAEPKLAHIQSTVEITGLNLNYSETEKKLDHFVKQQLRNARLCLNDQEGSIILYTEENDPSFNYSALYNQKIEVTDELRELIDRLIKVNYVIKDVKLDEKGRLTEETEIAEIGKLGDIKLQDILTRLKIDQAHLIPCFCRTLKILAGNNVYIDKQEVKLKSINIVITAGQDIILPKQFILDTSGFNGQQFEFKIAYGEKTKAGKLQMGKNGQDGFDGMSGYNGGNVYITAARRIENLESIKLLNVSGGFGSDGQKGGNGQTGGVGEDTGDAEAEDFTAPILKPKFAAAFARIPGYNTETNKFDNENEKSGNGGNGGKNGFGGALGFAGKILIKDEKDFIRTNAEDSEKFDLSLNQSFSFDRIKAENGKSGSKQNERAEGGDAGLPGSYGWDHVFCAKTGNIKKESNKGDYSNFLLEKRVDQVDEFSNKYKKASIFDEPDLYAKMSKLTAISGTLGIFTAGFVCFMISPFVMAVLPVVGVGGIISTIIAGYSMAAIGTIAVGVVGIIQIFTTISGLVFKTGVEKGKENKNRLQIMFNNRYCDEPPLMFSTDANNKRRDERSRGKKGEQGADKDQEERQEHSKSKEKRNEFNDAVDVAAMNKKVAELQRDVKQKSKAFESIQNEIQKQESLVEAVELKVNELSAQTSQVDIEVNSIESQINEQKVQFNQIEQTLSSIQSLMSQAEGKLSDTSSQLLTNIDSYLNSIEEQASFKISLEILKLKQTAKTELLSEIKMKCAAIRGELQDQISEITGEKSKIQKQFERKNEEKVALESEIEALKEQEMNGLLSRVSNEKQIAELAELQRKLKVDNQNNRKTNSIEQTLVSTEFKMRKKNRNQPERKPKTTHTLRVNCLVKQWESMKPKDLVVLERLVKLLKEDKTQDFDLAMGQLDFIIYFKSSEINFEEDSNQKKQDLKTLLNDLCKKPMLLKGIYIKLGRLYFSHKKLNLWASYKTSNFLESTSLHIHYTTAELSELEERIIEFGRLGAAALQGKQNILNTVELLKDYMAQVDRIAQFEWPFKAVLNGNVNSFYTYLINLIKTRLSQDSAWNDLNYLLDLIDLIKEHVNNIDSLTIWKSCGLMRLEIQAANTLNTQRKEKNELDKLKLDFSMDFYKLELIEQHLQPKLIESILNTKSSLPKYLVIKEKIIKSIVSNREEKEMLDFALNKEFMSKKKFFLGEKKIAGLTLSPECVRKLTDTSQVNDFLLLLVNNSLNFEHLLALYNEAGEVKEATVRARIESALSVQLESMIIERVDKRDVASFRDAFDQLLKSRLTTATNHTIIVKSALFDNTHSLVTKSPLSEAIFVLQQAVGHIVFNSTDSLEFSKKDIQFLQNLGLEPKLNACQIYESLLFRICRIQLEILNQSFLTTEESRKVQLNTEFTSLCKKILDLNTNNVGLNGVKAFVERIEQAKKLSEKARLLTKYLDNNDMAKFFQVLEKTRNGLSASKLIELSFEFKYASNEWQSRNKKLMLLVEYFDKNLPRNDIELDELVNMFELNEIINQDDYSAMFSFTKHLNSLKNIQTTKRDQILSGVRKLISSRLARTLKIIQEVELAQAIRKPLLDYLTISNVDLLDEHSLDLITKLGMFFTLNPTHKDPSSHIEQLVQNTLIKIIDCKSNENDFLTQVFECVQSIAQKNVNDIFVLFFKLKIEDKKVLDEEKIEKLVNGLKSTDLRIELNRAVDSSYRNDVKLKLDNLKSELMDIEGKLETSRQEILDYYRKLIGVRNELAKKARINFITGLVYKIDASIDDSFCFGQRLEIYSNLSELIRGLSTRKDIETVLIDKINNQSLSVLSKEIENFFGQSPTSIVHLCTIVTDDLLHKTDNRLKQSNALDYVQLMDKIFNRFYFDTSEEQTRIDETRKQLIKASEKLNDQVRERVNKLTDQMVKSCYRLNSFMKFCDTQSLGQLKLIENWTDIDLIEQDFARLSDNISLANETFNQFISKFAFKEKILKQLDGLSEQITDLNKAEIKKKLVGIDKEMKTQLSGPLSVLTESRQKIKSYFVNELFDKIAAMNEKEWKLMDSVELGFFTSCVREKFEKKLSHVTISLDLKKRFTLILTHLNTLPSLRLKFIFTSLYSKSIFNEKCFISHEELNKVADFISQHVLGLEATPSIDLIINNWLLKDKQQRDSYCLLLPLLCTKNIELIENFVHTKSSVNVNFKPLLVGLCNFFDKSRLLDENLQQINDRLYTILVKDLEACQPTHKSLSSVYFCLDKFKDHKSVMDELLKSLEYDYLRDKLLGNSESNKLAVIVGEKKTREILVKMPHLWKDELDNEYLICVSQVLLRNVKESKTLSMANVQHLIKATYFDTVDKFKKNFDSNGLESAVSLQHNLITLNEIVNDRFKLIEFFEAMQKRVKCTNTSLDEINEIFSLAMLFENLNGLSELVRDTKSVSELVFEAILYRLRSLFIKMFSEKEVEKKSEEILYMLRKSLVTVENNFLKLLLSKVRSDYSAGVQYKTSEIELIKKNLQHGLAYGLFEQLDVLNQLNDTPVLKWTSTLKKASLLAELNVSGDCGIIDDILCIESRRGEHLTKRFVKILKSIEIDELVLEFLVQKFKRNEWDLSESLLDLLETNSDTNQWIQIINKHDISIKRKELSAQEIVNEMKKLEGTLEINNYVSYLIDRPGGHQSLIETCVKKLDQIKCSTCVRVTSEADSFDKEISTYDPKDIRQWADEYKQVNKVDINTIDSPVFLELVAVISRASLLVNTHELRTTQKIALLIFIDSIVNKTNGRLANISTGEGKSLITISITLAQLLIKGGNVDVLTSSEILAERDADESRSMFGLFGFSVSNNCDAKASMDEKVRKDRYEKNEIVYGEIGHFQRDLLLTKYYDKDIRKKLATCLIVDEVDSMCIDNICNTLYISHQIADLRLLKALYVHVWKAVNDPELAEFCPMNEKKVKEYVQKLIDDGLVMLTENLREFVERRLSAWIKNAYEAKDHIEEGNHYSILSRGKRIGEAVINDLQTGVEQMNTQWSDGLQQFIQLKHTNKLTDESLKAIFMSNYIFFNEYHRNIYGMTGTLGGSLERDLLNNAYGLDFFQLPRFKKELNIRQDDILTKNRTEWIEAIKKDVLTKIAQKAMPLTNESELRLKKSQLESQVDELRRKESSLRAENKTVDLKSVLKDLGEKCIELEDVQDTLEEDNRCRGGRAVLIICENKKDANELVKALSLKHRHVFDYFGKIDGLRKIHGGKKTPVELDQLRPGDIIIATNIAGRGTDLKISRLVNENGGLHVIMSYVPVNIRVELQGFGRSGRKGETGSGRMIVRDSRADFVQSVDFLREERDEAEENRLKEIRLKMIPRVKIEKELFDMFEKLQEKVKKHFTVSINESKYRALQMKSLHNKWAFWLDKMSNKINSVEDSSQNRSEILNEFDILAKSLIRKVEENFNESSIGGLVDEPGEIVKLIKLNIELGDFEMGRRNCDYMIGKFGVMHDPFAYYYKAVCLFQPYIESEHDSFASIKKVFKKHHISYEERRKGIDALKNSIILFENEIDSLKNLSLIMSPIASARKSGGIGSTSDYFSKSNTNEIAALTVHLNAAKSALSQEIVESEMAHALKGDILDENQARELIDFTLTNEKLKFYIKELRLSKKVRVRWHLKENDDECVKKILDEETYKNGIRNFDSNAQKQKINVEYNQKYLIVDKISEEQEQSLLKNEIEFKKELYVEDRLNGGYRLVQIPSKFNYCKDKILLSIQELNTEKLWNLLNKNFAIERCFTKGENLLDSNEIWKSALLETHSNEIRKKLDEIFKQSSEINVEQLSLPDQLDHSKIIDELINAKCLKETYKFSDSVIEKLICNSKLIILNKNVELDKLQSKIDLTEMQQLNEDKAKILTFLVENKQMTISDLNNIMNEENKAQNSLVELFFKILKNLLIVNEFSPNIFDCFNLKQNFNKQEIFLVETLVYDFHEKKRFTIDSLEEHVASSDQLYSFLKAQKVFKPKCFFFALNAQSNTLRVDNFVNIVETLVNDKIEARINFLIEKDTFVTEKELDLIIESKSYLSLAYDKLRENWSYNENENFRQMLKTEHTEVKKKEQKQKLVELVKNLFLDKISPLKRFESVCIETRDLKEYFTGGNLPRETTEYSRLSRDLVFSFSENHSLWTWKAVAVAAFGMIQITAGAFLMAYPFLGHWSYSIGSSLIAEGASDFSFAITNGGNGYMNHKIWSLAFTIPSMVIGGLFSSGAHLAEFSVKLSKRFIIKTVLKKSLGEIFKVGLNLIKAKIANFISSVVTKELFQRLKNGILSLLKSLPLANFKQRLDKITLNIKKMRQHMNLAELKSFLNEKLSEAEKEMNETIESKISSFVGKLGGPVVSQLSQAAETVQFSGLKLNEDKKLLENTKASIITKLIGWIQKLLNYVQNTRNFLELKNVLYDLLRMVDKKIQHKLEQSSNVNTKTETMIAPVETEVFDTENLTVIRDSSFATKHTFRTDNKEDNVDEEEKENVTIENTKHDVASVDELGVKECVNQVEDRLYQNLQSKIENNFLSPYFSSLIEHAFKPLNNLLESHLFQDFNQLKTRALAYGEYDHRYEKDIKNKNNEKGLELELVKNELTQVLNQIEKNFKIESPVKEKDLDDIKEGKLSVQVDGEMRELDLAKDEDRKFIKNRFGDRQLRILPGDPPRLSRPNFLNYMESWDVDKQMNETDLVIIASMLGRQIVVKTEDGNEKCLGPASDKKPIRMELVKKSENNEGHFSPEGVKEIKNVGNSCAIESILFVIERENLINEGKEPDVAKQLAHDKLREAKCREDFIFKIKKFAQTSECMRDLFLGRQHETTEIIGGKANLEFIMRDDVMNFIGTNKKYDDMTDDEKEIYALICRFGGSYEQGNNDFFGRSYLGEACIEINHAPRINAYKGTPYKEISPDQMPSFAMLRSDHRIYPTTENSSENADYNNQLNKLLKEKKFNEALKLEIKTTLQAEYHKGDKTPSVFDYSYNLIKMINYCEEEVIKGCPLNKDNEKKLITKSEANELRKLVIQITRDKLFPY</sequence>
<feature type="coiled-coil region" evidence="4">
    <location>
        <begin position="4846"/>
        <end position="4893"/>
    </location>
</feature>
<keyword evidence="2" id="KW-0813">Transport</keyword>
<evidence type="ECO:0000256" key="4">
    <source>
        <dbReference type="SAM" id="Coils"/>
    </source>
</evidence>
<keyword evidence="6" id="KW-0472">Membrane</keyword>
<evidence type="ECO:0000259" key="8">
    <source>
        <dbReference type="PROSITE" id="PS51194"/>
    </source>
</evidence>
<feature type="region of interest" description="Disordered" evidence="5">
    <location>
        <begin position="892"/>
        <end position="912"/>
    </location>
</feature>
<feature type="domain" description="Helicase ATP-binding" evidence="7">
    <location>
        <begin position="3320"/>
        <end position="3460"/>
    </location>
</feature>
<dbReference type="GO" id="GO:0016020">
    <property type="term" value="C:membrane"/>
    <property type="evidence" value="ECO:0007669"/>
    <property type="project" value="InterPro"/>
</dbReference>
<dbReference type="GO" id="GO:0005524">
    <property type="term" value="F:ATP binding"/>
    <property type="evidence" value="ECO:0007669"/>
    <property type="project" value="InterPro"/>
</dbReference>
<dbReference type="InterPro" id="IPR014001">
    <property type="entry name" value="Helicase_ATP-bd"/>
</dbReference>
<dbReference type="OrthoDB" id="10061200at2759"/>
<dbReference type="SMART" id="SM00490">
    <property type="entry name" value="HELICc"/>
    <property type="match status" value="1"/>
</dbReference>
<keyword evidence="3" id="KW-0811">Translocation</keyword>